<feature type="domain" description="Metallo-beta-lactamase" evidence="8">
    <location>
        <begin position="14"/>
        <end position="172"/>
    </location>
</feature>
<feature type="binding site" evidence="7">
    <location>
        <position position="62"/>
    </location>
    <ligand>
        <name>Zn(2+)</name>
        <dbReference type="ChEBI" id="CHEBI:29105"/>
        <label>2</label>
    </ligand>
</feature>
<accession>A0A7V7PL90</accession>
<feature type="binding site" evidence="7">
    <location>
        <position position="134"/>
    </location>
    <ligand>
        <name>Zn(2+)</name>
        <dbReference type="ChEBI" id="CHEBI:29105"/>
        <label>1</label>
    </ligand>
</feature>
<dbReference type="SUPFAM" id="SSF56281">
    <property type="entry name" value="Metallo-hydrolase/oxidoreductase"/>
    <property type="match status" value="1"/>
</dbReference>
<dbReference type="Gene3D" id="3.60.15.10">
    <property type="entry name" value="Ribonuclease Z/Hydroxyacylglutathione hydrolase-like"/>
    <property type="match status" value="1"/>
</dbReference>
<feature type="binding site" evidence="7">
    <location>
        <position position="134"/>
    </location>
    <ligand>
        <name>Zn(2+)</name>
        <dbReference type="ChEBI" id="CHEBI:29105"/>
        <label>2</label>
    </ligand>
</feature>
<dbReference type="InterPro" id="IPR035680">
    <property type="entry name" value="Clx_II_MBL"/>
</dbReference>
<evidence type="ECO:0000256" key="2">
    <source>
        <dbReference type="ARBA" id="ARBA00004963"/>
    </source>
</evidence>
<dbReference type="UniPathway" id="UPA00619">
    <property type="reaction ID" value="UER00676"/>
</dbReference>
<reference evidence="9 10" key="1">
    <citation type="submission" date="2019-09" db="EMBL/GenBank/DDBJ databases">
        <title>YIM 132180 draft genome.</title>
        <authorList>
            <person name="Zhang K."/>
        </authorList>
    </citation>
    <scope>NUCLEOTIDE SEQUENCE [LARGE SCALE GENOMIC DNA]</scope>
    <source>
        <strain evidence="9 10">YIM 132180</strain>
    </source>
</reference>
<dbReference type="InterPro" id="IPR036866">
    <property type="entry name" value="RibonucZ/Hydroxyglut_hydro"/>
</dbReference>
<dbReference type="InterPro" id="IPR032282">
    <property type="entry name" value="HAGH_C"/>
</dbReference>
<comment type="caution">
    <text evidence="9">The sequence shown here is derived from an EMBL/GenBank/DDBJ whole genome shotgun (WGS) entry which is preliminary data.</text>
</comment>
<dbReference type="CDD" id="cd07723">
    <property type="entry name" value="hydroxyacylglutathione_hydrolase_MBL-fold"/>
    <property type="match status" value="1"/>
</dbReference>
<keyword evidence="4 7" id="KW-0479">Metal-binding</keyword>
<dbReference type="InterPro" id="IPR050110">
    <property type="entry name" value="Glyoxalase_II_hydrolase"/>
</dbReference>
<feature type="binding site" evidence="7">
    <location>
        <position position="59"/>
    </location>
    <ligand>
        <name>Zn(2+)</name>
        <dbReference type="ChEBI" id="CHEBI:29105"/>
        <label>1</label>
    </ligand>
</feature>
<comment type="similarity">
    <text evidence="3 7">Belongs to the metallo-beta-lactamase superfamily. Glyoxalase II family.</text>
</comment>
<feature type="binding site" evidence="7">
    <location>
        <position position="115"/>
    </location>
    <ligand>
        <name>Zn(2+)</name>
        <dbReference type="ChEBI" id="CHEBI:29105"/>
        <label>1</label>
    </ligand>
</feature>
<evidence type="ECO:0000256" key="3">
    <source>
        <dbReference type="ARBA" id="ARBA00006759"/>
    </source>
</evidence>
<evidence type="ECO:0000313" key="9">
    <source>
        <dbReference type="EMBL" id="KAB0677040.1"/>
    </source>
</evidence>
<dbReference type="HAMAP" id="MF_01374">
    <property type="entry name" value="Glyoxalase_2"/>
    <property type="match status" value="1"/>
</dbReference>
<name>A0A7V7PL90_9HYPH</name>
<feature type="binding site" evidence="7">
    <location>
        <position position="172"/>
    </location>
    <ligand>
        <name>Zn(2+)</name>
        <dbReference type="ChEBI" id="CHEBI:29105"/>
        <label>2</label>
    </ligand>
</feature>
<gene>
    <name evidence="7 9" type="primary">gloB</name>
    <name evidence="9" type="ORF">F6X38_19440</name>
</gene>
<comment type="pathway">
    <text evidence="2 7">Secondary metabolite metabolism; methylglyoxal degradation; (R)-lactate from methylglyoxal: step 2/2.</text>
</comment>
<dbReference type="InterPro" id="IPR017782">
    <property type="entry name" value="Hydroxyacylglutathione_Hdrlase"/>
</dbReference>
<dbReference type="PANTHER" id="PTHR43705">
    <property type="entry name" value="HYDROXYACYLGLUTATHIONE HYDROLASE"/>
    <property type="match status" value="1"/>
</dbReference>
<proteinExistence type="inferred from homology"/>
<keyword evidence="6 7" id="KW-0862">Zinc</keyword>
<feature type="binding site" evidence="7">
    <location>
        <position position="57"/>
    </location>
    <ligand>
        <name>Zn(2+)</name>
        <dbReference type="ChEBI" id="CHEBI:29105"/>
        <label>1</label>
    </ligand>
</feature>
<evidence type="ECO:0000256" key="7">
    <source>
        <dbReference type="HAMAP-Rule" id="MF_01374"/>
    </source>
</evidence>
<dbReference type="Proteomes" id="UP000432089">
    <property type="component" value="Unassembled WGS sequence"/>
</dbReference>
<dbReference type="GO" id="GO:0046872">
    <property type="term" value="F:metal ion binding"/>
    <property type="evidence" value="ECO:0007669"/>
    <property type="project" value="UniProtKB-KW"/>
</dbReference>
<dbReference type="PIRSF" id="PIRSF005457">
    <property type="entry name" value="Glx"/>
    <property type="match status" value="1"/>
</dbReference>
<dbReference type="RefSeq" id="WP_150972651.1">
    <property type="nucleotide sequence ID" value="NZ_VZDO01000019.1"/>
</dbReference>
<dbReference type="PANTHER" id="PTHR43705:SF1">
    <property type="entry name" value="HYDROXYACYLGLUTATHIONE HYDROLASE GLOB"/>
    <property type="match status" value="1"/>
</dbReference>
<evidence type="ECO:0000256" key="5">
    <source>
        <dbReference type="ARBA" id="ARBA00022801"/>
    </source>
</evidence>
<dbReference type="NCBIfam" id="TIGR03413">
    <property type="entry name" value="GSH_gloB"/>
    <property type="match status" value="1"/>
</dbReference>
<dbReference type="GO" id="GO:0019243">
    <property type="term" value="P:methylglyoxal catabolic process to D-lactate via S-lactoyl-glutathione"/>
    <property type="evidence" value="ECO:0007669"/>
    <property type="project" value="UniProtKB-UniRule"/>
</dbReference>
<dbReference type="SMART" id="SM00849">
    <property type="entry name" value="Lactamase_B"/>
    <property type="match status" value="1"/>
</dbReference>
<comment type="subunit">
    <text evidence="7">Monomer.</text>
</comment>
<keyword evidence="5 7" id="KW-0378">Hydrolase</keyword>
<keyword evidence="10" id="KW-1185">Reference proteome</keyword>
<protein>
    <recommendedName>
        <fullName evidence="7">Hydroxyacylglutathione hydrolase</fullName>
        <ecNumber evidence="7">3.1.2.6</ecNumber>
    </recommendedName>
    <alternativeName>
        <fullName evidence="7">Glyoxalase II</fullName>
        <shortName evidence="7">Glx II</shortName>
    </alternativeName>
</protein>
<dbReference type="EMBL" id="VZDO01000019">
    <property type="protein sequence ID" value="KAB0677040.1"/>
    <property type="molecule type" value="Genomic_DNA"/>
</dbReference>
<feature type="binding site" evidence="7">
    <location>
        <position position="61"/>
    </location>
    <ligand>
        <name>Zn(2+)</name>
        <dbReference type="ChEBI" id="CHEBI:29105"/>
        <label>2</label>
    </ligand>
</feature>
<dbReference type="Pfam" id="PF16123">
    <property type="entry name" value="HAGH_C"/>
    <property type="match status" value="1"/>
</dbReference>
<dbReference type="Pfam" id="PF00753">
    <property type="entry name" value="Lactamase_B"/>
    <property type="match status" value="1"/>
</dbReference>
<dbReference type="AlphaFoldDB" id="A0A7V7PL90"/>
<comment type="catalytic activity">
    <reaction evidence="1 7">
        <text>an S-(2-hydroxyacyl)glutathione + H2O = a 2-hydroxy carboxylate + glutathione + H(+)</text>
        <dbReference type="Rhea" id="RHEA:21864"/>
        <dbReference type="ChEBI" id="CHEBI:15377"/>
        <dbReference type="ChEBI" id="CHEBI:15378"/>
        <dbReference type="ChEBI" id="CHEBI:57925"/>
        <dbReference type="ChEBI" id="CHEBI:58896"/>
        <dbReference type="ChEBI" id="CHEBI:71261"/>
        <dbReference type="EC" id="3.1.2.6"/>
    </reaction>
</comment>
<evidence type="ECO:0000256" key="1">
    <source>
        <dbReference type="ARBA" id="ARBA00001623"/>
    </source>
</evidence>
<comment type="function">
    <text evidence="7">Thiolesterase that catalyzes the hydrolysis of S-D-lactoyl-glutathione to form glutathione and D-lactic acid.</text>
</comment>
<dbReference type="GO" id="GO:0004416">
    <property type="term" value="F:hydroxyacylglutathione hydrolase activity"/>
    <property type="evidence" value="ECO:0007669"/>
    <property type="project" value="UniProtKB-UniRule"/>
</dbReference>
<organism evidence="9 10">
    <name type="scientific">Plantimonas leprariae</name>
    <dbReference type="NCBI Taxonomy" id="2615207"/>
    <lineage>
        <taxon>Bacteria</taxon>
        <taxon>Pseudomonadati</taxon>
        <taxon>Pseudomonadota</taxon>
        <taxon>Alphaproteobacteria</taxon>
        <taxon>Hyphomicrobiales</taxon>
        <taxon>Aurantimonadaceae</taxon>
        <taxon>Plantimonas</taxon>
    </lineage>
</organism>
<sequence>MPRAIVRQFPCRSDNFGVLVHDPASGKTLSIDAPEERPILDALEREGWRLDTILTTHHHADHVEANGALKARFGCEIVGPAKERAKIPGIDRTVSGGDRFRIGEFAIEVIDTPGHTLGHVSYFLPDEKLLFAADTLFSLGCGRLFEGDPATMWASLLRLRELPDDTMLHCGHEYTATNARFAVDVDPGNPALRNRALEVERLRVAREATLPVQLGQEKLTNPFLRADNPELQAEMGMSGADPVEVFRTLRERRNGY</sequence>
<dbReference type="InterPro" id="IPR001279">
    <property type="entry name" value="Metallo-B-lactamas"/>
</dbReference>
<comment type="cofactor">
    <cofactor evidence="7">
        <name>Zn(2+)</name>
        <dbReference type="ChEBI" id="CHEBI:29105"/>
    </cofactor>
    <text evidence="7">Binds 2 Zn(2+) ions per subunit.</text>
</comment>
<evidence type="ECO:0000256" key="6">
    <source>
        <dbReference type="ARBA" id="ARBA00022833"/>
    </source>
</evidence>
<dbReference type="EC" id="3.1.2.6" evidence="7"/>
<evidence type="ECO:0000259" key="8">
    <source>
        <dbReference type="SMART" id="SM00849"/>
    </source>
</evidence>
<evidence type="ECO:0000313" key="10">
    <source>
        <dbReference type="Proteomes" id="UP000432089"/>
    </source>
</evidence>
<evidence type="ECO:0000256" key="4">
    <source>
        <dbReference type="ARBA" id="ARBA00022723"/>
    </source>
</evidence>